<dbReference type="InterPro" id="IPR008861">
    <property type="entry name" value="GpX-like"/>
</dbReference>
<dbReference type="RefSeq" id="WP_191284929.1">
    <property type="nucleotide sequence ID" value="NZ_BNCH01000001.1"/>
</dbReference>
<protein>
    <recommendedName>
        <fullName evidence="3">Phage tail protein</fullName>
    </recommendedName>
</protein>
<organism evidence="1 2">
    <name type="scientific">Aliiroseovarius zhejiangensis</name>
    <dbReference type="NCBI Taxonomy" id="1632025"/>
    <lineage>
        <taxon>Bacteria</taxon>
        <taxon>Pseudomonadati</taxon>
        <taxon>Pseudomonadota</taxon>
        <taxon>Alphaproteobacteria</taxon>
        <taxon>Rhodobacterales</taxon>
        <taxon>Paracoccaceae</taxon>
        <taxon>Aliiroseovarius</taxon>
    </lineage>
</organism>
<comment type="caution">
    <text evidence="1">The sequence shown here is derived from an EMBL/GenBank/DDBJ whole genome shotgun (WGS) entry which is preliminary data.</text>
</comment>
<gene>
    <name evidence="1" type="ORF">GCM10016455_05420</name>
</gene>
<evidence type="ECO:0008006" key="3">
    <source>
        <dbReference type="Google" id="ProtNLM"/>
    </source>
</evidence>
<reference evidence="2" key="1">
    <citation type="journal article" date="2019" name="Int. J. Syst. Evol. Microbiol.">
        <title>The Global Catalogue of Microorganisms (GCM) 10K type strain sequencing project: providing services to taxonomists for standard genome sequencing and annotation.</title>
        <authorList>
            <consortium name="The Broad Institute Genomics Platform"/>
            <consortium name="The Broad Institute Genome Sequencing Center for Infectious Disease"/>
            <person name="Wu L."/>
            <person name="Ma J."/>
        </authorList>
    </citation>
    <scope>NUCLEOTIDE SEQUENCE [LARGE SCALE GENOMIC DNA]</scope>
    <source>
        <strain evidence="2">KCTC 42443</strain>
    </source>
</reference>
<evidence type="ECO:0000313" key="1">
    <source>
        <dbReference type="EMBL" id="GHE88209.1"/>
    </source>
</evidence>
<keyword evidence="2" id="KW-1185">Reference proteome</keyword>
<dbReference type="EMBL" id="BNCH01000001">
    <property type="protein sequence ID" value="GHE88209.1"/>
    <property type="molecule type" value="Genomic_DNA"/>
</dbReference>
<name>A0ABQ3ISS9_9RHOB</name>
<accession>A0ABQ3ISS9</accession>
<proteinExistence type="predicted"/>
<dbReference type="Pfam" id="PF05489">
    <property type="entry name" value="Phage_tail_X"/>
    <property type="match status" value="1"/>
</dbReference>
<sequence>MTAVSSRYRSKDGDVLDHLVRAHYDSDGDDVVAAVLDANPGLASIGPVLPVGIEILLPAYEPSEDRGTAQLWG</sequence>
<dbReference type="Proteomes" id="UP000609802">
    <property type="component" value="Unassembled WGS sequence"/>
</dbReference>
<evidence type="ECO:0000313" key="2">
    <source>
        <dbReference type="Proteomes" id="UP000609802"/>
    </source>
</evidence>